<gene>
    <name evidence="2" type="ORF">CBP31_07065</name>
</gene>
<organism evidence="2 3">
    <name type="scientific">Oceanisphaera profunda</name>
    <dbReference type="NCBI Taxonomy" id="1416627"/>
    <lineage>
        <taxon>Bacteria</taxon>
        <taxon>Pseudomonadati</taxon>
        <taxon>Pseudomonadota</taxon>
        <taxon>Gammaproteobacteria</taxon>
        <taxon>Aeromonadales</taxon>
        <taxon>Aeromonadaceae</taxon>
        <taxon>Oceanisphaera</taxon>
    </lineage>
</organism>
<protein>
    <submittedName>
        <fullName evidence="2">RNA-binding protein</fullName>
    </submittedName>
</protein>
<evidence type="ECO:0000313" key="2">
    <source>
        <dbReference type="EMBL" id="ART82414.1"/>
    </source>
</evidence>
<sequence length="910" mass="102015">MRLLIWVLLLLPTLFIQVIGAERPAKSIAFYYDSIDSVRELMSYERVVVTPSLITERQIETLHKAGTQVFAYLSIGEYDEKILPESLSLLSPVQNTNWQSHVMDLSAIAWREHLLQRASQYVTKGFDGLFLDTLDSYYLFAEEEAAQAGQQQALALIIEELAGLNAKPKLILNRGFEVLEQVSGFAHAVVAESLYHGYDPINDSYREMSETDSEWLTNQLNRVKALNLEAIVIDYISGNEREAQKVAAQRLLNEGYTPYISDGLLYQFGVSTIEPIARRVLGFFDGTQEDYTGSLCHRLGATSIEYLGYVPECLDVNTIDFARLDINRYAAIVAWLDESTYNQQPQLQAWLAQHLNVRPMLFLGDLPTLPALRAELGLQTAGDLQGKINISQGKDWLKSTNTIAFSEFETYSKWLSAKPEVEVLLGVTDDTADTAGLLFSAPWGGAALSPLPITTLANDKEVWLIDPFRLLEKMLNLPAIPAADVTTETGRRILTSHVDGDGFPSKSWFPGKPYTAEVLMEHIFKPFNIPQTVSVIEGEVSKQGLYPEISAELETIARNIFSLPNIEVASHTFSHPFFWKSTTSTKVKKYGDNLPIPNYDVDFHKEIIGSIDYINQRLAPKDKKTNLILWSGGANPDEKTLGIAERANLLNVNGGNTNVVFGNSSLTQVSPTIAWYPTAVQVYAPVLNENVYTSEWTENFEGYRRVIETFELLGSPRRLKTIGIYYHMYSGTYPASLKAVKDVHAWAIQQEVTPLYLSEYAMRAKTLYETGLARTLDGRWQITSSGIKSLRLPHRLGTPVMNKSTIAGWEDSEDGKYLFLSDARATLTLSDQKDRTVRLKNANGQLLKWQRLGNVIRWSILSHVPLEFELAHAAKCKQSGNTTLHQVSTVENTVRYTSEKAGLFSGELRC</sequence>
<dbReference type="RefSeq" id="WP_087035825.1">
    <property type="nucleotide sequence ID" value="NZ_CP021377.1"/>
</dbReference>
<dbReference type="OrthoDB" id="7292394at2"/>
<keyword evidence="3" id="KW-1185">Reference proteome</keyword>
<dbReference type="PIRSF" id="PIRSF029570">
    <property type="entry name" value="UCP029570"/>
    <property type="match status" value="1"/>
</dbReference>
<dbReference type="InterPro" id="IPR017853">
    <property type="entry name" value="GH"/>
</dbReference>
<name>A0A1Y0D553_9GAMM</name>
<dbReference type="AlphaFoldDB" id="A0A1Y0D553"/>
<feature type="domain" description="Glycoside-hydrolase family GH114 TIM-barrel" evidence="1">
    <location>
        <begin position="55"/>
        <end position="263"/>
    </location>
</feature>
<dbReference type="SUPFAM" id="SSF51445">
    <property type="entry name" value="(Trans)glycosidases"/>
    <property type="match status" value="1"/>
</dbReference>
<dbReference type="EMBL" id="CP021377">
    <property type="protein sequence ID" value="ART82414.1"/>
    <property type="molecule type" value="Genomic_DNA"/>
</dbReference>
<dbReference type="Pfam" id="PF03537">
    <property type="entry name" value="Glyco_hydro_114"/>
    <property type="match status" value="1"/>
</dbReference>
<evidence type="ECO:0000259" key="1">
    <source>
        <dbReference type="Pfam" id="PF03537"/>
    </source>
</evidence>
<dbReference type="InterPro" id="IPR013785">
    <property type="entry name" value="Aldolase_TIM"/>
</dbReference>
<dbReference type="PANTHER" id="PTHR35882:SF2">
    <property type="entry name" value="PELA"/>
    <property type="match status" value="1"/>
</dbReference>
<dbReference type="Gene3D" id="3.20.20.70">
    <property type="entry name" value="Aldolase class I"/>
    <property type="match status" value="1"/>
</dbReference>
<reference evidence="2 3" key="1">
    <citation type="journal article" date="2014" name="Int. J. Syst. Evol. Microbiol.">
        <title>Oceanisphaera profunda sp. nov., a marine bacterium isolated from deep-sea sediment, and emended description of the genus Oceanisphaera.</title>
        <authorList>
            <person name="Xu Z."/>
            <person name="Zhang X.Y."/>
            <person name="Su H.N."/>
            <person name="Yu Z.C."/>
            <person name="Liu C."/>
            <person name="Li H."/>
            <person name="Chen X.L."/>
            <person name="Song X.Y."/>
            <person name="Xie B.B."/>
            <person name="Qin Q.L."/>
            <person name="Zhou B.C."/>
            <person name="Shi M."/>
            <person name="Huang Y."/>
            <person name="Zhang Y.Z."/>
        </authorList>
    </citation>
    <scope>NUCLEOTIDE SEQUENCE [LARGE SCALE GENOMIC DNA]</scope>
    <source>
        <strain evidence="2 3">SM1222</strain>
    </source>
</reference>
<dbReference type="CDD" id="cd10922">
    <property type="entry name" value="CE4_PelA_like_C"/>
    <property type="match status" value="1"/>
</dbReference>
<dbReference type="PANTHER" id="PTHR35882">
    <property type="entry name" value="PELA"/>
    <property type="match status" value="1"/>
</dbReference>
<evidence type="ECO:0000313" key="3">
    <source>
        <dbReference type="Proteomes" id="UP000243937"/>
    </source>
</evidence>
<dbReference type="InterPro" id="IPR016925">
    <property type="entry name" value="UCP029570"/>
</dbReference>
<dbReference type="KEGG" id="opf:CBP31_07065"/>
<dbReference type="Proteomes" id="UP000243937">
    <property type="component" value="Chromosome"/>
</dbReference>
<proteinExistence type="predicted"/>
<accession>A0A1Y0D553</accession>
<dbReference type="InterPro" id="IPR004352">
    <property type="entry name" value="GH114_TIM-barrel"/>
</dbReference>